<keyword evidence="6" id="KW-1185">Reference proteome</keyword>
<feature type="domain" description="PhoU" evidence="4">
    <location>
        <begin position="25"/>
        <end position="111"/>
    </location>
</feature>
<dbReference type="Proteomes" id="UP001163726">
    <property type="component" value="Chromosome"/>
</dbReference>
<accession>A0ABY7AKN1</accession>
<keyword evidence="3" id="KW-0813">Transport</keyword>
<dbReference type="Gene3D" id="1.20.58.220">
    <property type="entry name" value="Phosphate transport system protein phou homolog 2, domain 2"/>
    <property type="match status" value="2"/>
</dbReference>
<organism evidence="5 6">
    <name type="scientific">Catenovulum adriaticum</name>
    <dbReference type="NCBI Taxonomy" id="2984846"/>
    <lineage>
        <taxon>Bacteria</taxon>
        <taxon>Pseudomonadati</taxon>
        <taxon>Pseudomonadota</taxon>
        <taxon>Gammaproteobacteria</taxon>
        <taxon>Alteromonadales</taxon>
        <taxon>Alteromonadaceae</taxon>
        <taxon>Catenovulum</taxon>
    </lineage>
</organism>
<feature type="domain" description="PhoU" evidence="4">
    <location>
        <begin position="128"/>
        <end position="211"/>
    </location>
</feature>
<evidence type="ECO:0000256" key="2">
    <source>
        <dbReference type="ARBA" id="ARBA00022592"/>
    </source>
</evidence>
<evidence type="ECO:0000313" key="5">
    <source>
        <dbReference type="EMBL" id="WAJ69211.1"/>
    </source>
</evidence>
<dbReference type="InterPro" id="IPR026022">
    <property type="entry name" value="PhoU_dom"/>
</dbReference>
<evidence type="ECO:0000256" key="3">
    <source>
        <dbReference type="PIRNR" id="PIRNR003107"/>
    </source>
</evidence>
<reference evidence="5" key="1">
    <citation type="submission" date="2022-10" db="EMBL/GenBank/DDBJ databases">
        <title>Catenovulum adriacola sp. nov. isolated in the Harbour of Susak.</title>
        <authorList>
            <person name="Schoch T."/>
            <person name="Reich S.J."/>
            <person name="Stoeferle S."/>
            <person name="Flaiz M."/>
            <person name="Kazda M."/>
            <person name="Riedel C.U."/>
            <person name="Duerre P."/>
        </authorList>
    </citation>
    <scope>NUCLEOTIDE SEQUENCE</scope>
    <source>
        <strain evidence="5">TS8</strain>
    </source>
</reference>
<name>A0ABY7AKN1_9ALTE</name>
<dbReference type="InterPro" id="IPR028366">
    <property type="entry name" value="PhoU"/>
</dbReference>
<dbReference type="NCBIfam" id="TIGR02135">
    <property type="entry name" value="phoU_full"/>
    <property type="match status" value="1"/>
</dbReference>
<dbReference type="PIRSF" id="PIRSF003107">
    <property type="entry name" value="PhoU"/>
    <property type="match status" value="1"/>
</dbReference>
<keyword evidence="2 3" id="KW-0592">Phosphate transport</keyword>
<gene>
    <name evidence="5" type="primary">phoU</name>
    <name evidence="5" type="ORF">OLW01_08425</name>
</gene>
<dbReference type="NCBIfam" id="NF008332">
    <property type="entry name" value="PRK11115.1"/>
    <property type="match status" value="1"/>
</dbReference>
<comment type="subunit">
    <text evidence="3">Homodimer.</text>
</comment>
<dbReference type="PANTHER" id="PTHR42930">
    <property type="entry name" value="PHOSPHATE-SPECIFIC TRANSPORT SYSTEM ACCESSORY PROTEIN PHOU"/>
    <property type="match status" value="1"/>
</dbReference>
<evidence type="ECO:0000259" key="4">
    <source>
        <dbReference type="Pfam" id="PF01895"/>
    </source>
</evidence>
<proteinExistence type="inferred from homology"/>
<comment type="subcellular location">
    <subcellularLocation>
        <location evidence="3">Cytoplasm</location>
    </subcellularLocation>
</comment>
<comment type="similarity">
    <text evidence="1 3">Belongs to the PhoU family.</text>
</comment>
<evidence type="ECO:0000256" key="1">
    <source>
        <dbReference type="ARBA" id="ARBA00008107"/>
    </source>
</evidence>
<dbReference type="PANTHER" id="PTHR42930:SF3">
    <property type="entry name" value="PHOSPHATE-SPECIFIC TRANSPORT SYSTEM ACCESSORY PROTEIN PHOU"/>
    <property type="match status" value="1"/>
</dbReference>
<sequence length="236" mass="27106">MDLKLDKHISGQFNIELERIMSSVLDMGGLVEQQITQALEAINNSDPKIAEKIIENDNKINDYEVAIDEECARIIAKRQPAAIDLRIILAVAKMIADLERIGDETCRMVKAAQVHFSGQHHQFIVDLDHMGQQVLTMFNKVLDSMARMDSDAAYEVHKLDKKIDKAYEGIMRQLMTHMMEDPRSIPKIMDVVWATRSLERIGDRCQNLSEHVIYLIKGKDVRHRSSEHIEKMLEVK</sequence>
<protein>
    <recommendedName>
        <fullName evidence="3">Phosphate-specific transport system accessory protein PhoU</fullName>
    </recommendedName>
</protein>
<dbReference type="SUPFAM" id="SSF109755">
    <property type="entry name" value="PhoU-like"/>
    <property type="match status" value="1"/>
</dbReference>
<keyword evidence="3" id="KW-0963">Cytoplasm</keyword>
<evidence type="ECO:0000313" key="6">
    <source>
        <dbReference type="Proteomes" id="UP001163726"/>
    </source>
</evidence>
<dbReference type="RefSeq" id="WP_268073403.1">
    <property type="nucleotide sequence ID" value="NZ_CP109965.1"/>
</dbReference>
<dbReference type="Pfam" id="PF01895">
    <property type="entry name" value="PhoU"/>
    <property type="match status" value="2"/>
</dbReference>
<comment type="function">
    <text evidence="3">Plays a role in the regulation of phosphate uptake.</text>
</comment>
<dbReference type="EMBL" id="CP109965">
    <property type="protein sequence ID" value="WAJ69211.1"/>
    <property type="molecule type" value="Genomic_DNA"/>
</dbReference>
<dbReference type="InterPro" id="IPR038078">
    <property type="entry name" value="PhoU-like_sf"/>
</dbReference>